<evidence type="ECO:0000256" key="3">
    <source>
        <dbReference type="ARBA" id="ARBA00022490"/>
    </source>
</evidence>
<sequence>MDAEEQKTELSGKLESLDVEELKDLRKTVDRAIASYETRKRQEAISAVEQAAREHGFKLTDLLGNGKAGRGRKSDAGTTTGAAKYVNPENPEQTWSGRGRRPQWINEALEAGRTLDDLTA</sequence>
<dbReference type="PANTHER" id="PTHR38097:SF2">
    <property type="entry name" value="DNA-BINDING PROTEIN STPA"/>
    <property type="match status" value="1"/>
</dbReference>
<dbReference type="InterPro" id="IPR027444">
    <property type="entry name" value="H-NS_C_dom"/>
</dbReference>
<dbReference type="Pfam" id="PF00816">
    <property type="entry name" value="Histone_HNS"/>
    <property type="match status" value="1"/>
</dbReference>
<dbReference type="SMART" id="SM00528">
    <property type="entry name" value="HNS"/>
    <property type="match status" value="1"/>
</dbReference>
<dbReference type="RefSeq" id="WP_120444961.1">
    <property type="nucleotide sequence ID" value="NZ_CALTWI010000260.1"/>
</dbReference>
<dbReference type="GO" id="GO:0003681">
    <property type="term" value="F:bent DNA binding"/>
    <property type="evidence" value="ECO:0007669"/>
    <property type="project" value="TreeGrafter"/>
</dbReference>
<evidence type="ECO:0000256" key="5">
    <source>
        <dbReference type="SAM" id="MobiDB-lite"/>
    </source>
</evidence>
<protein>
    <submittedName>
        <fullName evidence="7">H-NS histone family protein</fullName>
    </submittedName>
</protein>
<comment type="similarity">
    <text evidence="2">Belongs to the histone-like protein H-NS family.</text>
</comment>
<evidence type="ECO:0000256" key="1">
    <source>
        <dbReference type="ARBA" id="ARBA00004453"/>
    </source>
</evidence>
<evidence type="ECO:0000313" key="8">
    <source>
        <dbReference type="Proteomes" id="UP000272010"/>
    </source>
</evidence>
<dbReference type="GO" id="GO:0009295">
    <property type="term" value="C:nucleoid"/>
    <property type="evidence" value="ECO:0007669"/>
    <property type="project" value="UniProtKB-SubCell"/>
</dbReference>
<feature type="domain" description="DNA-binding protein H-NS-like C-terminal" evidence="6">
    <location>
        <begin position="75"/>
        <end position="120"/>
    </location>
</feature>
<accession>A0A386UU57</accession>
<reference evidence="8" key="1">
    <citation type="submission" date="2018-07" db="EMBL/GenBank/DDBJ databases">
        <title>Genome Structure of the Opportunistic Pathogen Paracoccus yeei (Alphaproteobacteria) and Identification of Putative Virulence Factors.</title>
        <authorList>
            <person name="Lasek R."/>
            <person name="Szuplewska M."/>
            <person name="Mitura M."/>
            <person name="Decewicz P."/>
            <person name="Chmielowska C."/>
            <person name="Pawlot A."/>
            <person name="Sentkowska D."/>
            <person name="Czarnecki J."/>
            <person name="Bartosik D."/>
        </authorList>
    </citation>
    <scope>NUCLEOTIDE SEQUENCE [LARGE SCALE GENOMIC DNA]</scope>
    <source>
        <strain evidence="8">CCUG 32053</strain>
        <plasmid evidence="8">pyee3</plasmid>
    </source>
</reference>
<dbReference type="GO" id="GO:0032993">
    <property type="term" value="C:protein-DNA complex"/>
    <property type="evidence" value="ECO:0007669"/>
    <property type="project" value="TreeGrafter"/>
</dbReference>
<dbReference type="EMBL" id="CP031081">
    <property type="protein sequence ID" value="AYF03946.1"/>
    <property type="molecule type" value="Genomic_DNA"/>
</dbReference>
<comment type="subcellular location">
    <subcellularLocation>
        <location evidence="1">Cytoplasm</location>
        <location evidence="1">Nucleoid</location>
    </subcellularLocation>
</comment>
<dbReference type="InterPro" id="IPR037150">
    <property type="entry name" value="H-NS_C_dom_sf"/>
</dbReference>
<proteinExistence type="inferred from homology"/>
<dbReference type="SUPFAM" id="SSF81273">
    <property type="entry name" value="H-NS histone-like proteins"/>
    <property type="match status" value="1"/>
</dbReference>
<dbReference type="GO" id="GO:0005829">
    <property type="term" value="C:cytosol"/>
    <property type="evidence" value="ECO:0007669"/>
    <property type="project" value="TreeGrafter"/>
</dbReference>
<evidence type="ECO:0000256" key="2">
    <source>
        <dbReference type="ARBA" id="ARBA00010610"/>
    </source>
</evidence>
<dbReference type="PANTHER" id="PTHR38097">
    <property type="match status" value="1"/>
</dbReference>
<keyword evidence="4" id="KW-0238">DNA-binding</keyword>
<evidence type="ECO:0000259" key="6">
    <source>
        <dbReference type="SMART" id="SM00528"/>
    </source>
</evidence>
<dbReference type="Gene3D" id="4.10.430.10">
    <property type="entry name" value="Histone-like protein H-NS, C-terminal domain"/>
    <property type="match status" value="1"/>
</dbReference>
<dbReference type="AlphaFoldDB" id="A0A386UU57"/>
<name>A0A386UU57_9RHOB</name>
<dbReference type="GO" id="GO:0003680">
    <property type="term" value="F:minor groove of adenine-thymine-rich DNA binding"/>
    <property type="evidence" value="ECO:0007669"/>
    <property type="project" value="TreeGrafter"/>
</dbReference>
<evidence type="ECO:0000313" key="7">
    <source>
        <dbReference type="EMBL" id="AYF03946.1"/>
    </source>
</evidence>
<dbReference type="GO" id="GO:0001217">
    <property type="term" value="F:DNA-binding transcription repressor activity"/>
    <property type="evidence" value="ECO:0007669"/>
    <property type="project" value="TreeGrafter"/>
</dbReference>
<gene>
    <name evidence="7" type="ORF">PY32053_04438</name>
</gene>
<geneLocation type="plasmid" evidence="8">
    <name>pyee3</name>
</geneLocation>
<feature type="region of interest" description="Disordered" evidence="5">
    <location>
        <begin position="61"/>
        <end position="103"/>
    </location>
</feature>
<keyword evidence="7" id="KW-0614">Plasmid</keyword>
<dbReference type="Proteomes" id="UP000272010">
    <property type="component" value="Plasmid pYEE3"/>
</dbReference>
<organism evidence="7 8">
    <name type="scientific">Paracoccus yeei</name>
    <dbReference type="NCBI Taxonomy" id="147645"/>
    <lineage>
        <taxon>Bacteria</taxon>
        <taxon>Pseudomonadati</taxon>
        <taxon>Pseudomonadota</taxon>
        <taxon>Alphaproteobacteria</taxon>
        <taxon>Rhodobacterales</taxon>
        <taxon>Paracoccaceae</taxon>
        <taxon>Paracoccus</taxon>
    </lineage>
</organism>
<keyword evidence="3" id="KW-0963">Cytoplasm</keyword>
<evidence type="ECO:0000256" key="4">
    <source>
        <dbReference type="ARBA" id="ARBA00023125"/>
    </source>
</evidence>
<dbReference type="GO" id="GO:0000976">
    <property type="term" value="F:transcription cis-regulatory region binding"/>
    <property type="evidence" value="ECO:0007669"/>
    <property type="project" value="TreeGrafter"/>
</dbReference>